<sequence length="400" mass="46259">MLTEATLPVNIIPRHPVDFKVSDCPMSPCPEILAGGERSGLPIYPQSEKNWSKEESMEIARVVEARHGYIPESFHGLITGKRFVGKIQAKWYERENLLKQIQRQFMKELVGDNSWFAQYVAGEFCQETMEIAITNFNLAEQYYAMKPEEPETYEQSQARLQMSRNFHNAIASLNDARRSTYQRAALDAQNRLATYSQDNNVGAKKKLVFQQDFYKEQAAIRMKAQFQSTPVANRITAEHWLKDPYQVRPEADRIEFWTKKVTRDILAQWLCELCEVVDLRSFLACRNFQEQWATRFVYMADRMVMHKLVPELVAKERSAHSNDVDTGASPKAYNFESEFERYWSVIDSIFTEKKGGSWKYVPVLSKVGVKRKAAAPLEPPRHKGTIGIWAFAGYFSFLES</sequence>
<proteinExistence type="predicted"/>
<dbReference type="Proteomes" id="UP000244855">
    <property type="component" value="Unassembled WGS sequence"/>
</dbReference>
<name>A0A2V1DCN3_9PLEO</name>
<gene>
    <name evidence="1" type="ORF">DM02DRAFT_632506</name>
</gene>
<evidence type="ECO:0000313" key="1">
    <source>
        <dbReference type="EMBL" id="PVH95842.1"/>
    </source>
</evidence>
<reference evidence="1 2" key="1">
    <citation type="journal article" date="2018" name="Sci. Rep.">
        <title>Comparative genomics provides insights into the lifestyle and reveals functional heterogeneity of dark septate endophytic fungi.</title>
        <authorList>
            <person name="Knapp D.G."/>
            <person name="Nemeth J.B."/>
            <person name="Barry K."/>
            <person name="Hainaut M."/>
            <person name="Henrissat B."/>
            <person name="Johnson J."/>
            <person name="Kuo A."/>
            <person name="Lim J.H.P."/>
            <person name="Lipzen A."/>
            <person name="Nolan M."/>
            <person name="Ohm R.A."/>
            <person name="Tamas L."/>
            <person name="Grigoriev I.V."/>
            <person name="Spatafora J.W."/>
            <person name="Nagy L.G."/>
            <person name="Kovacs G.M."/>
        </authorList>
    </citation>
    <scope>NUCLEOTIDE SEQUENCE [LARGE SCALE GENOMIC DNA]</scope>
    <source>
        <strain evidence="1 2">DSE2036</strain>
    </source>
</reference>
<accession>A0A2V1DCN3</accession>
<evidence type="ECO:0000313" key="2">
    <source>
        <dbReference type="Proteomes" id="UP000244855"/>
    </source>
</evidence>
<organism evidence="1 2">
    <name type="scientific">Periconia macrospinosa</name>
    <dbReference type="NCBI Taxonomy" id="97972"/>
    <lineage>
        <taxon>Eukaryota</taxon>
        <taxon>Fungi</taxon>
        <taxon>Dikarya</taxon>
        <taxon>Ascomycota</taxon>
        <taxon>Pezizomycotina</taxon>
        <taxon>Dothideomycetes</taxon>
        <taxon>Pleosporomycetidae</taxon>
        <taxon>Pleosporales</taxon>
        <taxon>Massarineae</taxon>
        <taxon>Periconiaceae</taxon>
        <taxon>Periconia</taxon>
    </lineage>
</organism>
<dbReference type="EMBL" id="KZ805482">
    <property type="protein sequence ID" value="PVH95842.1"/>
    <property type="molecule type" value="Genomic_DNA"/>
</dbReference>
<dbReference type="AlphaFoldDB" id="A0A2V1DCN3"/>
<protein>
    <submittedName>
        <fullName evidence="1">Uncharacterized protein</fullName>
    </submittedName>
</protein>
<keyword evidence="2" id="KW-1185">Reference proteome</keyword>